<evidence type="ECO:0000313" key="3">
    <source>
        <dbReference type="EMBL" id="NIH56378.1"/>
    </source>
</evidence>
<evidence type="ECO:0000313" key="4">
    <source>
        <dbReference type="Proteomes" id="UP000749311"/>
    </source>
</evidence>
<dbReference type="Gene3D" id="3.30.230.10">
    <property type="match status" value="1"/>
</dbReference>
<dbReference type="SUPFAM" id="SSF54211">
    <property type="entry name" value="Ribosomal protein S5 domain 2-like"/>
    <property type="match status" value="1"/>
</dbReference>
<dbReference type="InterPro" id="IPR014721">
    <property type="entry name" value="Ribsml_uS5_D2-typ_fold_subgr"/>
</dbReference>
<sequence>MTKQGWTATVSTALFVVLMTLVALVPVSFVSWKPGGSTDLLGERDGQPTIAISGAPTYDTPGEVQLTTVAVTRVDASMTLPQAFLSYLLPDEQVLPREVVYPVGTPSAQEQAAATEQMATSQRDAVVAALAQAGIPIVRQPVVTQVSSSGPAYGKVEAGDLITTVNGAPVQRRTDVQNALAGVEPGTVVRLGLTRDGQELEAAITTVASQDDPSIAKLGIDTENSYQHSVDVEFGIDNELAGSSGGLAFALAIYDELTPGQVVDGRNVAATGLISSTGEVGSVGAVRQKVRGAERAGAQIMLVPESNCADVAGVKTSMTLVKVTTLEDAVNSLELLKDPDASGLVPRC</sequence>
<dbReference type="InterPro" id="IPR008269">
    <property type="entry name" value="Lon_proteolytic"/>
</dbReference>
<proteinExistence type="predicted"/>
<dbReference type="Pfam" id="PF05362">
    <property type="entry name" value="Lon_C"/>
    <property type="match status" value="1"/>
</dbReference>
<dbReference type="SUPFAM" id="SSF50156">
    <property type="entry name" value="PDZ domain-like"/>
    <property type="match status" value="1"/>
</dbReference>
<dbReference type="InterPro" id="IPR036034">
    <property type="entry name" value="PDZ_sf"/>
</dbReference>
<keyword evidence="1" id="KW-0812">Transmembrane</keyword>
<protein>
    <submittedName>
        <fullName evidence="3">PDZ domain-containing protein</fullName>
    </submittedName>
</protein>
<accession>A0ABX0SGC0</accession>
<keyword evidence="4" id="KW-1185">Reference proteome</keyword>
<feature type="transmembrane region" description="Helical" evidence="1">
    <location>
        <begin position="12"/>
        <end position="32"/>
    </location>
</feature>
<name>A0ABX0SGC0_9ACTN</name>
<dbReference type="Proteomes" id="UP000749311">
    <property type="component" value="Unassembled WGS sequence"/>
</dbReference>
<gene>
    <name evidence="3" type="ORF">FB473_001023</name>
</gene>
<evidence type="ECO:0000256" key="1">
    <source>
        <dbReference type="SAM" id="Phobius"/>
    </source>
</evidence>
<evidence type="ECO:0000259" key="2">
    <source>
        <dbReference type="PROSITE" id="PS50106"/>
    </source>
</evidence>
<dbReference type="Pfam" id="PF13180">
    <property type="entry name" value="PDZ_2"/>
    <property type="match status" value="1"/>
</dbReference>
<dbReference type="InterPro" id="IPR027065">
    <property type="entry name" value="Lon_Prtase"/>
</dbReference>
<dbReference type="PROSITE" id="PS50106">
    <property type="entry name" value="PDZ"/>
    <property type="match status" value="1"/>
</dbReference>
<reference evidence="3 4" key="1">
    <citation type="submission" date="2020-02" db="EMBL/GenBank/DDBJ databases">
        <title>Sequencing the genomes of 1000 actinobacteria strains.</title>
        <authorList>
            <person name="Klenk H.-P."/>
        </authorList>
    </citation>
    <scope>NUCLEOTIDE SEQUENCE [LARGE SCALE GENOMIC DNA]</scope>
    <source>
        <strain evidence="3 4">DSM 19609</strain>
    </source>
</reference>
<dbReference type="SMART" id="SM00228">
    <property type="entry name" value="PDZ"/>
    <property type="match status" value="1"/>
</dbReference>
<dbReference type="EMBL" id="JAAMOZ010000001">
    <property type="protein sequence ID" value="NIH56378.1"/>
    <property type="molecule type" value="Genomic_DNA"/>
</dbReference>
<dbReference type="RefSeq" id="WP_167165389.1">
    <property type="nucleotide sequence ID" value="NZ_BAAAOO010000002.1"/>
</dbReference>
<dbReference type="InterPro" id="IPR001478">
    <property type="entry name" value="PDZ"/>
</dbReference>
<dbReference type="PANTHER" id="PTHR10046">
    <property type="entry name" value="ATP DEPENDENT LON PROTEASE FAMILY MEMBER"/>
    <property type="match status" value="1"/>
</dbReference>
<feature type="domain" description="PDZ" evidence="2">
    <location>
        <begin position="134"/>
        <end position="197"/>
    </location>
</feature>
<keyword evidence="1" id="KW-1133">Transmembrane helix</keyword>
<dbReference type="InterPro" id="IPR020568">
    <property type="entry name" value="Ribosomal_Su5_D2-typ_SF"/>
</dbReference>
<keyword evidence="1" id="KW-0472">Membrane</keyword>
<comment type="caution">
    <text evidence="3">The sequence shown here is derived from an EMBL/GenBank/DDBJ whole genome shotgun (WGS) entry which is preliminary data.</text>
</comment>
<organism evidence="3 4">
    <name type="scientific">Brooklawnia cerclae</name>
    <dbReference type="NCBI Taxonomy" id="349934"/>
    <lineage>
        <taxon>Bacteria</taxon>
        <taxon>Bacillati</taxon>
        <taxon>Actinomycetota</taxon>
        <taxon>Actinomycetes</taxon>
        <taxon>Propionibacteriales</taxon>
        <taxon>Propionibacteriaceae</taxon>
        <taxon>Brooklawnia</taxon>
    </lineage>
</organism>